<evidence type="ECO:0000256" key="1">
    <source>
        <dbReference type="ARBA" id="ARBA00007806"/>
    </source>
</evidence>
<organism evidence="6 7">
    <name type="scientific">Butyrivibrio proteoclasticus</name>
    <dbReference type="NCBI Taxonomy" id="43305"/>
    <lineage>
        <taxon>Bacteria</taxon>
        <taxon>Bacillati</taxon>
        <taxon>Bacillota</taxon>
        <taxon>Clostridia</taxon>
        <taxon>Lachnospirales</taxon>
        <taxon>Lachnospiraceae</taxon>
        <taxon>Butyrivibrio</taxon>
    </lineage>
</organism>
<dbReference type="Pfam" id="PF21365">
    <property type="entry name" value="Glyco_hydro_31_3rd"/>
    <property type="match status" value="1"/>
</dbReference>
<dbReference type="PANTHER" id="PTHR43863:SF2">
    <property type="entry name" value="MALTASE-GLUCOAMYLASE"/>
    <property type="match status" value="1"/>
</dbReference>
<dbReference type="Gene3D" id="2.60.40.1760">
    <property type="entry name" value="glycosyl hydrolase (family 31)"/>
    <property type="match status" value="1"/>
</dbReference>
<dbReference type="InterPro" id="IPR013780">
    <property type="entry name" value="Glyco_hydro_b"/>
</dbReference>
<evidence type="ECO:0000256" key="2">
    <source>
        <dbReference type="RuleBase" id="RU361185"/>
    </source>
</evidence>
<evidence type="ECO:0000259" key="4">
    <source>
        <dbReference type="Pfam" id="PF17137"/>
    </source>
</evidence>
<proteinExistence type="inferred from homology"/>
<dbReference type="InterPro" id="IPR048395">
    <property type="entry name" value="Glyco_hydro_31_C"/>
</dbReference>
<reference evidence="7" key="1">
    <citation type="submission" date="2016-10" db="EMBL/GenBank/DDBJ databases">
        <authorList>
            <person name="Varghese N."/>
            <person name="Submissions S."/>
        </authorList>
    </citation>
    <scope>NUCLEOTIDE SEQUENCE [LARGE SCALE GENOMIC DNA]</scope>
    <source>
        <strain evidence="7">P18</strain>
    </source>
</reference>
<dbReference type="EMBL" id="FOXO01000014">
    <property type="protein sequence ID" value="SFP98515.1"/>
    <property type="molecule type" value="Genomic_DNA"/>
</dbReference>
<feature type="domain" description="DUF5110" evidence="4">
    <location>
        <begin position="604"/>
        <end position="676"/>
    </location>
</feature>
<dbReference type="InterPro" id="IPR051816">
    <property type="entry name" value="Glycosyl_Hydrolase_31"/>
</dbReference>
<keyword evidence="2 6" id="KW-0378">Hydrolase</keyword>
<dbReference type="Proteomes" id="UP000182624">
    <property type="component" value="Unassembled WGS sequence"/>
</dbReference>
<evidence type="ECO:0000259" key="5">
    <source>
        <dbReference type="Pfam" id="PF21365"/>
    </source>
</evidence>
<dbReference type="AlphaFoldDB" id="A0A1I5UTC1"/>
<dbReference type="Pfam" id="PF01055">
    <property type="entry name" value="Glyco_hydro_31_2nd"/>
    <property type="match status" value="1"/>
</dbReference>
<dbReference type="RefSeq" id="WP_074888137.1">
    <property type="nucleotide sequence ID" value="NZ_FOXO01000014.1"/>
</dbReference>
<dbReference type="SUPFAM" id="SSF51445">
    <property type="entry name" value="(Trans)glycosidases"/>
    <property type="match status" value="1"/>
</dbReference>
<protein>
    <submittedName>
        <fullName evidence="6">Glycosyl hydrolases family 31</fullName>
    </submittedName>
</protein>
<dbReference type="Gene3D" id="3.20.20.80">
    <property type="entry name" value="Glycosidases"/>
    <property type="match status" value="1"/>
</dbReference>
<dbReference type="Gene3D" id="2.60.40.1180">
    <property type="entry name" value="Golgi alpha-mannosidase II"/>
    <property type="match status" value="2"/>
</dbReference>
<name>A0A1I5UTC1_9FIRM</name>
<evidence type="ECO:0000313" key="7">
    <source>
        <dbReference type="Proteomes" id="UP000182624"/>
    </source>
</evidence>
<dbReference type="InterPro" id="IPR017853">
    <property type="entry name" value="GH"/>
</dbReference>
<dbReference type="GO" id="GO:0004553">
    <property type="term" value="F:hydrolase activity, hydrolyzing O-glycosyl compounds"/>
    <property type="evidence" value="ECO:0007669"/>
    <property type="project" value="InterPro"/>
</dbReference>
<dbReference type="CDD" id="cd06595">
    <property type="entry name" value="GH31_u1"/>
    <property type="match status" value="1"/>
</dbReference>
<feature type="domain" description="Glycoside hydrolase family 31 TIM barrel" evidence="3">
    <location>
        <begin position="186"/>
        <end position="489"/>
    </location>
</feature>
<evidence type="ECO:0000259" key="3">
    <source>
        <dbReference type="Pfam" id="PF01055"/>
    </source>
</evidence>
<keyword evidence="2" id="KW-0326">Glycosidase</keyword>
<evidence type="ECO:0000313" key="6">
    <source>
        <dbReference type="EMBL" id="SFP98515.1"/>
    </source>
</evidence>
<comment type="similarity">
    <text evidence="1 2">Belongs to the glycosyl hydrolase 31 family.</text>
</comment>
<dbReference type="InterPro" id="IPR000322">
    <property type="entry name" value="Glyco_hydro_31_TIM"/>
</dbReference>
<keyword evidence="7" id="KW-1185">Reference proteome</keyword>
<dbReference type="GO" id="GO:0005975">
    <property type="term" value="P:carbohydrate metabolic process"/>
    <property type="evidence" value="ECO:0007669"/>
    <property type="project" value="InterPro"/>
</dbReference>
<dbReference type="Pfam" id="PF17137">
    <property type="entry name" value="DUF5110"/>
    <property type="match status" value="1"/>
</dbReference>
<feature type="domain" description="Glycosyl hydrolase family 31 C-terminal" evidence="5">
    <location>
        <begin position="498"/>
        <end position="588"/>
    </location>
</feature>
<accession>A0A1I5UTC1</accession>
<gene>
    <name evidence="6" type="ORF">SAMN04487928_11439</name>
</gene>
<sequence>MKTYEFKPICPKENIIQGASFRISVLTESLLRLEYEENGHFTDNATQVVLNRDFPQVDVDIICDEEDKLLFRTKRLEVCYDKRAFSPRGLKIKLLDNEIVWNYGENGWNLFGTVRTLDETNGVVLYEKGLFSREGYAWFDDGESCELSGEEIFDRQNPEKDIYFWGYGKRFKEALKDFYYLCGKAPMIPRYALGNWWSKYEKYTEKSYLELMDRFEKENVPITVAVIDMDWHLTDVGSEYGSGWTGYTWNEEYFPDYRRFLKELHKRGKAVTLNLHPADGIRAFEVMYDKVARRMGIDPATKKAVDFDLMDKNFVDAYFEEVMQPYEEDGVDFWWIDWQQGTKAKSGSVDPLWILNHYHYLDQLRRGKRAMIFSRFAGIGSHRYPIGFSGDTCATWISLDIQPFFTSTASNVGYGWWSHDIGGHMHGEEDCERTCRWVQFGVFSPIMRLHSSCNPFFFKEPWNLPEPMRSIVDDFMRLRHKMIPYLYTANYEAYRNDEPLMQPLYYNSPDSEGAYHSRNGYYFGSELIVFPITSKLDDELMMGEVLSFIPKGRWIDIFNGRVYEGEKMRKLYRPIEQMPVLIKAGGIVPMSTDIDEDVNNLPSKLTVYLGIGADGEYTLYEDDGNTNEYMNDNGGFTKISQHYDKATGRLVVRIYAATGKTALLPEKRNYKLVLCGANPVEGYDRDEKTGQVYVEIDGVETSEGAEFVIENVTPGRNDTQKDLFDFLKRCKFSYDQKQRIYDAYLRGELQSVESIRMLDISEKMKDAILEVLG</sequence>
<dbReference type="PANTHER" id="PTHR43863">
    <property type="entry name" value="HYDROLASE, PUTATIVE (AFU_ORTHOLOGUE AFUA_1G03140)-RELATED"/>
    <property type="match status" value="1"/>
</dbReference>
<dbReference type="InterPro" id="IPR033403">
    <property type="entry name" value="DUF5110"/>
</dbReference>
<dbReference type="SUPFAM" id="SSF51011">
    <property type="entry name" value="Glycosyl hydrolase domain"/>
    <property type="match status" value="1"/>
</dbReference>